<sequence>MTELTRAEKKAKEVRQRMKIASPLPETVADVKAAVKTRKDRSVLELEQKILTLEEAKCKIIAGYEQRLKLKDATIELLQTKVGSIEEGESKNKEMEAAIKEQEAKITSLEAVEEENKQLKLDLDHLQKTSEYDQKMVQEALSAAEANLSSKVEEHTLLQTKLVNLLSKLQVRSKMTQALSELDNDIAELSDQDGHIVVQESCTHIYQACDAIDVEKIKESLSPRNMIIDERDDFPVQEVEVEKETSMTMKKLASMMACGASLPLAAE</sequence>
<keyword evidence="1" id="KW-0175">Coiled coil</keyword>
<dbReference type="EMBL" id="JATAAI010000037">
    <property type="protein sequence ID" value="KAK1734767.1"/>
    <property type="molecule type" value="Genomic_DNA"/>
</dbReference>
<dbReference type="AlphaFoldDB" id="A0AAD8XWH2"/>
<dbReference type="Proteomes" id="UP001224775">
    <property type="component" value="Unassembled WGS sequence"/>
</dbReference>
<reference evidence="2" key="1">
    <citation type="submission" date="2023-06" db="EMBL/GenBank/DDBJ databases">
        <title>Survivors Of The Sea: Transcriptome response of Skeletonema marinoi to long-term dormancy.</title>
        <authorList>
            <person name="Pinder M.I.M."/>
            <person name="Kourtchenko O."/>
            <person name="Robertson E.K."/>
            <person name="Larsson T."/>
            <person name="Maumus F."/>
            <person name="Osuna-Cruz C.M."/>
            <person name="Vancaester E."/>
            <person name="Stenow R."/>
            <person name="Vandepoele K."/>
            <person name="Ploug H."/>
            <person name="Bruchert V."/>
            <person name="Godhe A."/>
            <person name="Topel M."/>
        </authorList>
    </citation>
    <scope>NUCLEOTIDE SEQUENCE</scope>
    <source>
        <strain evidence="2">R05AC</strain>
    </source>
</reference>
<evidence type="ECO:0000313" key="2">
    <source>
        <dbReference type="EMBL" id="KAK1734767.1"/>
    </source>
</evidence>
<feature type="coiled-coil region" evidence="1">
    <location>
        <begin position="85"/>
        <end position="129"/>
    </location>
</feature>
<organism evidence="2 3">
    <name type="scientific">Skeletonema marinoi</name>
    <dbReference type="NCBI Taxonomy" id="267567"/>
    <lineage>
        <taxon>Eukaryota</taxon>
        <taxon>Sar</taxon>
        <taxon>Stramenopiles</taxon>
        <taxon>Ochrophyta</taxon>
        <taxon>Bacillariophyta</taxon>
        <taxon>Coscinodiscophyceae</taxon>
        <taxon>Thalassiosirophycidae</taxon>
        <taxon>Thalassiosirales</taxon>
        <taxon>Skeletonemataceae</taxon>
        <taxon>Skeletonema</taxon>
        <taxon>Skeletonema marinoi-dohrnii complex</taxon>
    </lineage>
</organism>
<comment type="caution">
    <text evidence="2">The sequence shown here is derived from an EMBL/GenBank/DDBJ whole genome shotgun (WGS) entry which is preliminary data.</text>
</comment>
<gene>
    <name evidence="2" type="ORF">QTG54_014640</name>
</gene>
<name>A0AAD8XWH2_9STRA</name>
<keyword evidence="3" id="KW-1185">Reference proteome</keyword>
<protein>
    <submittedName>
        <fullName evidence="2">Uncharacterized protein</fullName>
    </submittedName>
</protein>
<evidence type="ECO:0000313" key="3">
    <source>
        <dbReference type="Proteomes" id="UP001224775"/>
    </source>
</evidence>
<accession>A0AAD8XWH2</accession>
<evidence type="ECO:0000256" key="1">
    <source>
        <dbReference type="SAM" id="Coils"/>
    </source>
</evidence>
<proteinExistence type="predicted"/>